<comment type="similarity">
    <text evidence="2">Belongs to the oxidase-dependent Fe transporter (OFeT) (TC 9.A.10.1) family.</text>
</comment>
<feature type="transmembrane region" description="Helical" evidence="6">
    <location>
        <begin position="179"/>
        <end position="202"/>
    </location>
</feature>
<feature type="transmembrane region" description="Helical" evidence="6">
    <location>
        <begin position="111"/>
        <end position="136"/>
    </location>
</feature>
<evidence type="ECO:0000256" key="6">
    <source>
        <dbReference type="SAM" id="Phobius"/>
    </source>
</evidence>
<dbReference type="RefSeq" id="WP_126841375.1">
    <property type="nucleotide sequence ID" value="NZ_PIQH01000003.1"/>
</dbReference>
<dbReference type="OrthoDB" id="5764104at2"/>
<evidence type="ECO:0000256" key="5">
    <source>
        <dbReference type="ARBA" id="ARBA00023136"/>
    </source>
</evidence>
<keyword evidence="8" id="KW-1185">Reference proteome</keyword>
<keyword evidence="4 6" id="KW-1133">Transmembrane helix</keyword>
<proteinExistence type="inferred from homology"/>
<evidence type="ECO:0000256" key="3">
    <source>
        <dbReference type="ARBA" id="ARBA00022692"/>
    </source>
</evidence>
<evidence type="ECO:0000256" key="4">
    <source>
        <dbReference type="ARBA" id="ARBA00022989"/>
    </source>
</evidence>
<evidence type="ECO:0000313" key="8">
    <source>
        <dbReference type="Proteomes" id="UP000287996"/>
    </source>
</evidence>
<evidence type="ECO:0000313" key="7">
    <source>
        <dbReference type="EMBL" id="RUO80847.1"/>
    </source>
</evidence>
<dbReference type="EMBL" id="PIQH01000003">
    <property type="protein sequence ID" value="RUO80847.1"/>
    <property type="molecule type" value="Genomic_DNA"/>
</dbReference>
<gene>
    <name evidence="7" type="ORF">CWI84_04485</name>
</gene>
<dbReference type="Pfam" id="PF03239">
    <property type="entry name" value="FTR1"/>
    <property type="match status" value="1"/>
</dbReference>
<comment type="caution">
    <text evidence="7">The sequence shown here is derived from an EMBL/GenBank/DDBJ whole genome shotgun (WGS) entry which is preliminary data.</text>
</comment>
<feature type="transmembrane region" description="Helical" evidence="6">
    <location>
        <begin position="38"/>
        <end position="62"/>
    </location>
</feature>
<dbReference type="PANTHER" id="PTHR31632">
    <property type="entry name" value="IRON TRANSPORTER FTH1"/>
    <property type="match status" value="1"/>
</dbReference>
<dbReference type="AlphaFoldDB" id="A0A432ZSH4"/>
<evidence type="ECO:0000256" key="2">
    <source>
        <dbReference type="ARBA" id="ARBA00008333"/>
    </source>
</evidence>
<feature type="transmembrane region" description="Helical" evidence="6">
    <location>
        <begin position="243"/>
        <end position="262"/>
    </location>
</feature>
<dbReference type="PANTHER" id="PTHR31632:SF2">
    <property type="entry name" value="PLASMA MEMBRANE IRON PERMEASE"/>
    <property type="match status" value="1"/>
</dbReference>
<protein>
    <submittedName>
        <fullName evidence="7">Iron permease</fullName>
    </submittedName>
</protein>
<accession>A0A432ZSH4</accession>
<feature type="transmembrane region" description="Helical" evidence="6">
    <location>
        <begin position="68"/>
        <end position="90"/>
    </location>
</feature>
<dbReference type="GO" id="GO:0033573">
    <property type="term" value="C:high-affinity iron permease complex"/>
    <property type="evidence" value="ECO:0007669"/>
    <property type="project" value="InterPro"/>
</dbReference>
<comment type="subcellular location">
    <subcellularLocation>
        <location evidence="1">Membrane</location>
        <topology evidence="1">Multi-pass membrane protein</topology>
    </subcellularLocation>
</comment>
<dbReference type="InterPro" id="IPR004923">
    <property type="entry name" value="FTR1/Fip1/EfeU"/>
</dbReference>
<feature type="transmembrane region" description="Helical" evidence="6">
    <location>
        <begin position="148"/>
        <end position="167"/>
    </location>
</feature>
<dbReference type="GO" id="GO:0015093">
    <property type="term" value="F:ferrous iron transmembrane transporter activity"/>
    <property type="evidence" value="ECO:0007669"/>
    <property type="project" value="TreeGrafter"/>
</dbReference>
<sequence>MSASAIIVFREVLEAALIISIVAAASKGILGYRRYISLGVGAGLVGAVIVASFASGISSAFSGMGQELLNAGILFSAVLMLAWHNVWMAKHARELSARLSALGNKVSSGELPLYVITIAVAMAVLREGSEVALFLYGIAAAGSAALDMLWGGLLGLAAGIIVSLLLYRGLIAIPTKWLFSVTSWVILLLAAGLAASATGYLAQAGIVPSQAPLWNTSDWLSEQSWFGQILHILIGYQARPTPAALVAYLLVLITIASLMVWVKRSNTPNSKELTA</sequence>
<name>A0A432ZSH4_9GAMM</name>
<reference evidence="7 8" key="1">
    <citation type="journal article" date="2011" name="Front. Microbiol.">
        <title>Genomic signatures of strain selection and enhancement in Bacillus atrophaeus var. globigii, a historical biowarfare simulant.</title>
        <authorList>
            <person name="Gibbons H.S."/>
            <person name="Broomall S.M."/>
            <person name="McNew L.A."/>
            <person name="Daligault H."/>
            <person name="Chapman C."/>
            <person name="Bruce D."/>
            <person name="Karavis M."/>
            <person name="Krepps M."/>
            <person name="McGregor P.A."/>
            <person name="Hong C."/>
            <person name="Park K.H."/>
            <person name="Akmal A."/>
            <person name="Feldman A."/>
            <person name="Lin J.S."/>
            <person name="Chang W.E."/>
            <person name="Higgs B.W."/>
            <person name="Demirev P."/>
            <person name="Lindquist J."/>
            <person name="Liem A."/>
            <person name="Fochler E."/>
            <person name="Read T.D."/>
            <person name="Tapia R."/>
            <person name="Johnson S."/>
            <person name="Bishop-Lilly K.A."/>
            <person name="Detter C."/>
            <person name="Han C."/>
            <person name="Sozhamannan S."/>
            <person name="Rosenzweig C.N."/>
            <person name="Skowronski E.W."/>
        </authorList>
    </citation>
    <scope>NUCLEOTIDE SEQUENCE [LARGE SCALE GENOMIC DNA]</scope>
    <source>
        <strain evidence="7 8">CC-PW-9</strain>
    </source>
</reference>
<keyword evidence="5 6" id="KW-0472">Membrane</keyword>
<dbReference type="Proteomes" id="UP000287996">
    <property type="component" value="Unassembled WGS sequence"/>
</dbReference>
<organism evidence="7 8">
    <name type="scientific">Idiomarina tyrosinivorans</name>
    <dbReference type="NCBI Taxonomy" id="1445662"/>
    <lineage>
        <taxon>Bacteria</taxon>
        <taxon>Pseudomonadati</taxon>
        <taxon>Pseudomonadota</taxon>
        <taxon>Gammaproteobacteria</taxon>
        <taxon>Alteromonadales</taxon>
        <taxon>Idiomarinaceae</taxon>
        <taxon>Idiomarina</taxon>
    </lineage>
</organism>
<keyword evidence="3 6" id="KW-0812">Transmembrane</keyword>
<evidence type="ECO:0000256" key="1">
    <source>
        <dbReference type="ARBA" id="ARBA00004141"/>
    </source>
</evidence>